<proteinExistence type="predicted"/>
<dbReference type="AlphaFoldDB" id="A0A6J4SPI2"/>
<feature type="region of interest" description="Disordered" evidence="1">
    <location>
        <begin position="92"/>
        <end position="211"/>
    </location>
</feature>
<feature type="region of interest" description="Disordered" evidence="1">
    <location>
        <begin position="225"/>
        <end position="305"/>
    </location>
</feature>
<feature type="non-terminal residue" evidence="2">
    <location>
        <position position="1"/>
    </location>
</feature>
<reference evidence="2" key="1">
    <citation type="submission" date="2020-02" db="EMBL/GenBank/DDBJ databases">
        <authorList>
            <person name="Meier V. D."/>
        </authorList>
    </citation>
    <scope>NUCLEOTIDE SEQUENCE</scope>
    <source>
        <strain evidence="2">AVDCRST_MAG39</strain>
    </source>
</reference>
<feature type="non-terminal residue" evidence="2">
    <location>
        <position position="305"/>
    </location>
</feature>
<feature type="compositionally biased region" description="Basic residues" evidence="1">
    <location>
        <begin position="24"/>
        <end position="37"/>
    </location>
</feature>
<evidence type="ECO:0000256" key="1">
    <source>
        <dbReference type="SAM" id="MobiDB-lite"/>
    </source>
</evidence>
<feature type="compositionally biased region" description="Basic and acidic residues" evidence="1">
    <location>
        <begin position="137"/>
        <end position="157"/>
    </location>
</feature>
<protein>
    <submittedName>
        <fullName evidence="2">Peptidyl-prolyl cis-trans isomerase</fullName>
    </submittedName>
</protein>
<name>A0A6J4SPI2_9SPHN</name>
<keyword evidence="2" id="KW-0413">Isomerase</keyword>
<evidence type="ECO:0000313" key="2">
    <source>
        <dbReference type="EMBL" id="CAA9500252.1"/>
    </source>
</evidence>
<dbReference type="EMBL" id="CADCVW010000053">
    <property type="protein sequence ID" value="CAA9500252.1"/>
    <property type="molecule type" value="Genomic_DNA"/>
</dbReference>
<feature type="compositionally biased region" description="Low complexity" evidence="1">
    <location>
        <begin position="245"/>
        <end position="257"/>
    </location>
</feature>
<feature type="compositionally biased region" description="Basic residues" evidence="1">
    <location>
        <begin position="62"/>
        <end position="73"/>
    </location>
</feature>
<feature type="compositionally biased region" description="Gly residues" evidence="1">
    <location>
        <begin position="225"/>
        <end position="237"/>
    </location>
</feature>
<gene>
    <name evidence="2" type="ORF">AVDCRST_MAG39-1322</name>
</gene>
<feature type="compositionally biased region" description="Low complexity" evidence="1">
    <location>
        <begin position="106"/>
        <end position="120"/>
    </location>
</feature>
<dbReference type="GO" id="GO:0016853">
    <property type="term" value="F:isomerase activity"/>
    <property type="evidence" value="ECO:0007669"/>
    <property type="project" value="UniProtKB-KW"/>
</dbReference>
<sequence length="305" mass="31532">APHCAPRPARRRPVRAAFAVAARHAQRHRRRRARRRLAGGAGGGRADGHLGRRARGGDRVGGRFRARPRRQHSRAGALALLARRFRVSSAGQLRRAMGPARRHAAPDAAARGRGQAPGGVREARAADGARALGLPRPLRERGGLPSRLPRELGRGERGCGAGPLLRHSGRGARRAAGHGRRHRALRGDRPRPAPPGPQHRGRGPSGGRDRAPVLLAARHGGAGVLQGARAGHGGAAGGDRRRPARGAAPALRGAAAGERQLPTLASGAGEPQGRLLYPSGGRGGPVQRAAAGAAGGTPSRRAARV</sequence>
<feature type="compositionally biased region" description="Basic and acidic residues" evidence="1">
    <location>
        <begin position="46"/>
        <end position="61"/>
    </location>
</feature>
<organism evidence="2">
    <name type="scientific">uncultured Sphingomonadaceae bacterium</name>
    <dbReference type="NCBI Taxonomy" id="169976"/>
    <lineage>
        <taxon>Bacteria</taxon>
        <taxon>Pseudomonadati</taxon>
        <taxon>Pseudomonadota</taxon>
        <taxon>Alphaproteobacteria</taxon>
        <taxon>Sphingomonadales</taxon>
        <taxon>Sphingomonadaceae</taxon>
        <taxon>environmental samples</taxon>
    </lineage>
</organism>
<accession>A0A6J4SPI2</accession>
<feature type="compositionally biased region" description="Basic residues" evidence="1">
    <location>
        <begin position="167"/>
        <end position="184"/>
    </location>
</feature>
<feature type="region of interest" description="Disordered" evidence="1">
    <location>
        <begin position="23"/>
        <end position="75"/>
    </location>
</feature>